<dbReference type="Proteomes" id="UP000663829">
    <property type="component" value="Unassembled WGS sequence"/>
</dbReference>
<dbReference type="PROSITE" id="PS51450">
    <property type="entry name" value="LRR"/>
    <property type="match status" value="1"/>
</dbReference>
<evidence type="ECO:0000256" key="3">
    <source>
        <dbReference type="SAM" id="MobiDB-lite"/>
    </source>
</evidence>
<evidence type="ECO:0000313" key="6">
    <source>
        <dbReference type="Proteomes" id="UP000663829"/>
    </source>
</evidence>
<dbReference type="OrthoDB" id="266138at2759"/>
<organism evidence="4 6">
    <name type="scientific">Didymodactylos carnosus</name>
    <dbReference type="NCBI Taxonomy" id="1234261"/>
    <lineage>
        <taxon>Eukaryota</taxon>
        <taxon>Metazoa</taxon>
        <taxon>Spiralia</taxon>
        <taxon>Gnathifera</taxon>
        <taxon>Rotifera</taxon>
        <taxon>Eurotatoria</taxon>
        <taxon>Bdelloidea</taxon>
        <taxon>Philodinida</taxon>
        <taxon>Philodinidae</taxon>
        <taxon>Didymodactylos</taxon>
    </lineage>
</organism>
<feature type="region of interest" description="Disordered" evidence="3">
    <location>
        <begin position="179"/>
        <end position="200"/>
    </location>
</feature>
<name>A0A815JDU4_9BILA</name>
<dbReference type="PANTHER" id="PTHR46652">
    <property type="entry name" value="LEUCINE-RICH REPEAT AND IQ DOMAIN-CONTAINING PROTEIN 1-RELATED"/>
    <property type="match status" value="1"/>
</dbReference>
<keyword evidence="2" id="KW-0677">Repeat</keyword>
<gene>
    <name evidence="4" type="ORF">GPM918_LOCUS32326</name>
    <name evidence="5" type="ORF">SRO942_LOCUS32992</name>
</gene>
<reference evidence="4" key="1">
    <citation type="submission" date="2021-02" db="EMBL/GenBank/DDBJ databases">
        <authorList>
            <person name="Nowell W R."/>
        </authorList>
    </citation>
    <scope>NUCLEOTIDE SEQUENCE</scope>
</reference>
<keyword evidence="1" id="KW-0433">Leucine-rich repeat</keyword>
<dbReference type="InterPro" id="IPR001611">
    <property type="entry name" value="Leu-rich_rpt"/>
</dbReference>
<evidence type="ECO:0000256" key="2">
    <source>
        <dbReference type="ARBA" id="ARBA00022737"/>
    </source>
</evidence>
<protein>
    <submittedName>
        <fullName evidence="4">Uncharacterized protein</fullName>
    </submittedName>
</protein>
<proteinExistence type="predicted"/>
<dbReference type="SUPFAM" id="SSF52075">
    <property type="entry name" value="Outer arm dynein light chain 1"/>
    <property type="match status" value="1"/>
</dbReference>
<feature type="compositionally biased region" description="Basic and acidic residues" evidence="3">
    <location>
        <begin position="183"/>
        <end position="200"/>
    </location>
</feature>
<dbReference type="Proteomes" id="UP000681722">
    <property type="component" value="Unassembled WGS sequence"/>
</dbReference>
<evidence type="ECO:0000313" key="5">
    <source>
        <dbReference type="EMBL" id="CAF4275697.1"/>
    </source>
</evidence>
<dbReference type="Gene3D" id="3.80.10.10">
    <property type="entry name" value="Ribonuclease Inhibitor"/>
    <property type="match status" value="1"/>
</dbReference>
<sequence>MIAKHNDFASSYSDDDLDIDRIVQMELDAISLDYDDIQQEQDYDIDKEDATLYEDISTSRDELDRQMKERLEAFQNEIDSNFDTYKIDYDEINSLLERSTVNTQEIDAQIQRKVANECGINEVQLRDMLQNINNEIYIPIEYDESNDLDYTSISRARSAMLSTSRSVVSPNIQDEIATNDVEQEQKNESQRLIEEEQNRRDEERIAESRRKMTEELAILEQRRNASFLILLNKFGRSTLLIIEEKEEATKVQVNAILEDNKRNNNTQLLSNDVPIILLEDRKMNPLLKSNEEQQTNSKSNNIVKKITTKSEIEQKKRIKKLKPHDVNNNNQPSIVEENKQQKLNAIIIDTPNIQQSSVPIRNSNKLENITPVINENQEVNKTSDTNISTTINEIKHKMTTPSKLAENHINDNNYSKPSSATRKKSIVAHNETQICDPSSALENDKQEKKILEPMILSYSSSVSCSRPNSAKKNIVIESAELNNYDVQSNYFSSSLTPRPISAIKDPMLQNTSDEINNILTTSEIKPVQNQQIFPPQENPLNQAKNINVELLKEQQKQEVLEDNFIEPMIDENFLNKAKSWILNVDTYSSIIEEELKYQTSNFTSSKHNPPRISSAKRLPSLDENILSKATEHRPSDEVMEIILEKLPTCSLEPLNLFKNLTFLTLRNCKMGQLIGLDECSNLTMLDIENNWIETMYLKKLNKLEYLNASRNRLTSLLGISDCTKLRYINLIKNRLTRL</sequence>
<dbReference type="EMBL" id="CAJNOQ010016441">
    <property type="protein sequence ID" value="CAF1380993.1"/>
    <property type="molecule type" value="Genomic_DNA"/>
</dbReference>
<feature type="non-terminal residue" evidence="4">
    <location>
        <position position="738"/>
    </location>
</feature>
<keyword evidence="6" id="KW-1185">Reference proteome</keyword>
<accession>A0A815JDU4</accession>
<evidence type="ECO:0000313" key="4">
    <source>
        <dbReference type="EMBL" id="CAF1380993.1"/>
    </source>
</evidence>
<dbReference type="PANTHER" id="PTHR46652:SF3">
    <property type="entry name" value="LEUCINE-RICH REPEAT-CONTAINING PROTEIN 9"/>
    <property type="match status" value="1"/>
</dbReference>
<dbReference type="InterPro" id="IPR050836">
    <property type="entry name" value="SDS22/Internalin_LRR"/>
</dbReference>
<comment type="caution">
    <text evidence="4">The sequence shown here is derived from an EMBL/GenBank/DDBJ whole genome shotgun (WGS) entry which is preliminary data.</text>
</comment>
<dbReference type="InterPro" id="IPR032675">
    <property type="entry name" value="LRR_dom_sf"/>
</dbReference>
<dbReference type="EMBL" id="CAJOBC010081423">
    <property type="protein sequence ID" value="CAF4275697.1"/>
    <property type="molecule type" value="Genomic_DNA"/>
</dbReference>
<feature type="non-terminal residue" evidence="4">
    <location>
        <position position="1"/>
    </location>
</feature>
<dbReference type="AlphaFoldDB" id="A0A815JDU4"/>
<evidence type="ECO:0000256" key="1">
    <source>
        <dbReference type="ARBA" id="ARBA00022614"/>
    </source>
</evidence>